<feature type="transmembrane region" description="Helical" evidence="1">
    <location>
        <begin position="93"/>
        <end position="111"/>
    </location>
</feature>
<protein>
    <recommendedName>
        <fullName evidence="4">DUF1761 domain-containing protein</fullName>
    </recommendedName>
</protein>
<keyword evidence="3" id="KW-1185">Reference proteome</keyword>
<proteinExistence type="predicted"/>
<sequence>MSHPGGLSRLPGMNTTPHTVATGVLTASALYVGWWASLAPRSFYDSFPGLNRTWVGGDGPFNEHLVRDVGGLYLALAVAGVLALAWRERRTTLMLGAAWTTFSLLHLSYHLHHLGELAAVDVVGNVVALGGTLVLAVLLLVPARAEQRAEVTA</sequence>
<organism evidence="2 3">
    <name type="scientific">Nocardioides conyzicola</name>
    <dbReference type="NCBI Taxonomy" id="1651781"/>
    <lineage>
        <taxon>Bacteria</taxon>
        <taxon>Bacillati</taxon>
        <taxon>Actinomycetota</taxon>
        <taxon>Actinomycetes</taxon>
        <taxon>Propionibacteriales</taxon>
        <taxon>Nocardioidaceae</taxon>
        <taxon>Nocardioides</taxon>
    </lineage>
</organism>
<feature type="transmembrane region" description="Helical" evidence="1">
    <location>
        <begin position="69"/>
        <end position="86"/>
    </location>
</feature>
<evidence type="ECO:0008006" key="4">
    <source>
        <dbReference type="Google" id="ProtNLM"/>
    </source>
</evidence>
<dbReference type="EMBL" id="BAABKM010000002">
    <property type="protein sequence ID" value="GAA4702398.1"/>
    <property type="molecule type" value="Genomic_DNA"/>
</dbReference>
<gene>
    <name evidence="2" type="ORF">GCM10023349_19570</name>
</gene>
<keyword evidence="1" id="KW-0472">Membrane</keyword>
<name>A0ABP8X7H9_9ACTN</name>
<feature type="transmembrane region" description="Helical" evidence="1">
    <location>
        <begin position="20"/>
        <end position="38"/>
    </location>
</feature>
<comment type="caution">
    <text evidence="2">The sequence shown here is derived from an EMBL/GenBank/DDBJ whole genome shotgun (WGS) entry which is preliminary data.</text>
</comment>
<evidence type="ECO:0000256" key="1">
    <source>
        <dbReference type="SAM" id="Phobius"/>
    </source>
</evidence>
<dbReference type="Proteomes" id="UP001499974">
    <property type="component" value="Unassembled WGS sequence"/>
</dbReference>
<accession>A0ABP8X7H9</accession>
<reference evidence="3" key="1">
    <citation type="journal article" date="2019" name="Int. J. Syst. Evol. Microbiol.">
        <title>The Global Catalogue of Microorganisms (GCM) 10K type strain sequencing project: providing services to taxonomists for standard genome sequencing and annotation.</title>
        <authorList>
            <consortium name="The Broad Institute Genomics Platform"/>
            <consortium name="The Broad Institute Genome Sequencing Center for Infectious Disease"/>
            <person name="Wu L."/>
            <person name="Ma J."/>
        </authorList>
    </citation>
    <scope>NUCLEOTIDE SEQUENCE [LARGE SCALE GENOMIC DNA]</scope>
    <source>
        <strain evidence="3">JCM 18531</strain>
    </source>
</reference>
<keyword evidence="1" id="KW-0812">Transmembrane</keyword>
<evidence type="ECO:0000313" key="2">
    <source>
        <dbReference type="EMBL" id="GAA4702398.1"/>
    </source>
</evidence>
<feature type="transmembrane region" description="Helical" evidence="1">
    <location>
        <begin position="117"/>
        <end position="141"/>
    </location>
</feature>
<keyword evidence="1" id="KW-1133">Transmembrane helix</keyword>
<evidence type="ECO:0000313" key="3">
    <source>
        <dbReference type="Proteomes" id="UP001499974"/>
    </source>
</evidence>